<keyword evidence="5 7" id="KW-1133">Transmembrane helix</keyword>
<keyword evidence="4 7" id="KW-0812">Transmembrane</keyword>
<dbReference type="InterPro" id="IPR010290">
    <property type="entry name" value="TM_effector"/>
</dbReference>
<dbReference type="OrthoDB" id="7283966at2"/>
<feature type="transmembrane region" description="Helical" evidence="7">
    <location>
        <begin position="229"/>
        <end position="254"/>
    </location>
</feature>
<dbReference type="PROSITE" id="PS50850">
    <property type="entry name" value="MFS"/>
    <property type="match status" value="1"/>
</dbReference>
<dbReference type="GeneID" id="90768974"/>
<feature type="transmembrane region" description="Helical" evidence="7">
    <location>
        <begin position="296"/>
        <end position="329"/>
    </location>
</feature>
<gene>
    <name evidence="9" type="ORF">E0E05_16850</name>
</gene>
<organism evidence="9 10">
    <name type="scientific">Roseitalea porphyridii</name>
    <dbReference type="NCBI Taxonomy" id="1852022"/>
    <lineage>
        <taxon>Bacteria</taxon>
        <taxon>Pseudomonadati</taxon>
        <taxon>Pseudomonadota</taxon>
        <taxon>Alphaproteobacteria</taxon>
        <taxon>Hyphomicrobiales</taxon>
        <taxon>Ahrensiaceae</taxon>
        <taxon>Roseitalea</taxon>
    </lineage>
</organism>
<evidence type="ECO:0000256" key="4">
    <source>
        <dbReference type="ARBA" id="ARBA00022692"/>
    </source>
</evidence>
<evidence type="ECO:0000256" key="1">
    <source>
        <dbReference type="ARBA" id="ARBA00004651"/>
    </source>
</evidence>
<evidence type="ECO:0000256" key="2">
    <source>
        <dbReference type="ARBA" id="ARBA00022448"/>
    </source>
</evidence>
<feature type="transmembrane region" description="Helical" evidence="7">
    <location>
        <begin position="115"/>
        <end position="132"/>
    </location>
</feature>
<dbReference type="KEGG" id="rpod:E0E05_16850"/>
<keyword evidence="2" id="KW-0813">Transport</keyword>
<dbReference type="PANTHER" id="PTHR23513:SF9">
    <property type="entry name" value="ENTEROBACTIN EXPORTER ENTS"/>
    <property type="match status" value="1"/>
</dbReference>
<feature type="transmembrane region" description="Helical" evidence="7">
    <location>
        <begin position="375"/>
        <end position="402"/>
    </location>
</feature>
<keyword evidence="6 7" id="KW-0472">Membrane</keyword>
<feature type="transmembrane region" description="Helical" evidence="7">
    <location>
        <begin position="153"/>
        <end position="175"/>
    </location>
</feature>
<name>A0A4P6V5J7_9HYPH</name>
<evidence type="ECO:0000259" key="8">
    <source>
        <dbReference type="PROSITE" id="PS50850"/>
    </source>
</evidence>
<evidence type="ECO:0000256" key="7">
    <source>
        <dbReference type="SAM" id="Phobius"/>
    </source>
</evidence>
<comment type="subcellular location">
    <subcellularLocation>
        <location evidence="1">Cell membrane</location>
        <topology evidence="1">Multi-pass membrane protein</topology>
    </subcellularLocation>
</comment>
<feature type="transmembrane region" description="Helical" evidence="7">
    <location>
        <begin position="260"/>
        <end position="284"/>
    </location>
</feature>
<feature type="domain" description="Major facilitator superfamily (MFS) profile" evidence="8">
    <location>
        <begin position="23"/>
        <end position="407"/>
    </location>
</feature>
<keyword evidence="10" id="KW-1185">Reference proteome</keyword>
<dbReference type="PANTHER" id="PTHR23513">
    <property type="entry name" value="INTEGRAL MEMBRANE EFFLUX PROTEIN-RELATED"/>
    <property type="match status" value="1"/>
</dbReference>
<evidence type="ECO:0000256" key="3">
    <source>
        <dbReference type="ARBA" id="ARBA00022475"/>
    </source>
</evidence>
<reference evidence="9 10" key="1">
    <citation type="journal article" date="2017" name="Int. J. Syst. Evol. Microbiol.">
        <title>Roseitalea porphyridii gen. nov., sp. nov., isolated from a red alga, and reclassification of Hoeflea suaedae Chung et al. 2013 as Pseudohoeflea suaedae gen. nov., comb. nov.</title>
        <authorList>
            <person name="Hyeon J.W."/>
            <person name="Jeong S.E."/>
            <person name="Baek K."/>
            <person name="Jeon C.O."/>
        </authorList>
    </citation>
    <scope>NUCLEOTIDE SEQUENCE [LARGE SCALE GENOMIC DNA]</scope>
    <source>
        <strain evidence="9 10">MA7-20</strain>
    </source>
</reference>
<evidence type="ECO:0000256" key="5">
    <source>
        <dbReference type="ARBA" id="ARBA00022989"/>
    </source>
</evidence>
<dbReference type="InterPro" id="IPR036259">
    <property type="entry name" value="MFS_trans_sf"/>
</dbReference>
<sequence>MSQTPHDEDGPADDRFEAFRYPAYAKYWTARFASTFAGNMVIVAVGWQLYDLTRDPLDLGIAGLVQFIPLVLFMLVTGSVADRFGRRTVMAWSVAAEIVFTLAIIAFTLRGLLSPLPVFAALFGFGIARAFFGPASQSLVVNLVPAKVFPNAVAWNSSAWQVASIVGPVAGGLIYGLGASVAYGAAALMFVASLVLVMMIPKPAERADTAKVTFSSLFDGLRYIRDQKVVLGAISLDLFAVFLGSAVALLPVFARDVLDAGPWALGMLRAAPGVGAVLMAVFLAASPVRDHAGRILLVSVGLFGLFTVVFGLSSLAWLSVIALAMIGAFDMISVYIRETVLQLWTPDHVRGRVNAVNMVFLGASNELGDFRAGLVAAWIGAVPAVVIGGASAMAIAAGWAFLFPQLRDVRRLDR</sequence>
<dbReference type="Gene3D" id="1.20.1250.20">
    <property type="entry name" value="MFS general substrate transporter like domains"/>
    <property type="match status" value="1"/>
</dbReference>
<keyword evidence="3" id="KW-1003">Cell membrane</keyword>
<feature type="transmembrane region" description="Helical" evidence="7">
    <location>
        <begin position="28"/>
        <end position="47"/>
    </location>
</feature>
<feature type="transmembrane region" description="Helical" evidence="7">
    <location>
        <begin position="59"/>
        <end position="77"/>
    </location>
</feature>
<dbReference type="Pfam" id="PF05977">
    <property type="entry name" value="MFS_3"/>
    <property type="match status" value="1"/>
</dbReference>
<protein>
    <submittedName>
        <fullName evidence="9">MFS transporter</fullName>
    </submittedName>
</protein>
<evidence type="ECO:0000313" key="9">
    <source>
        <dbReference type="EMBL" id="QBK32104.1"/>
    </source>
</evidence>
<dbReference type="InterPro" id="IPR020846">
    <property type="entry name" value="MFS_dom"/>
</dbReference>
<dbReference type="EMBL" id="CP036532">
    <property type="protein sequence ID" value="QBK32104.1"/>
    <property type="molecule type" value="Genomic_DNA"/>
</dbReference>
<dbReference type="GO" id="GO:0022857">
    <property type="term" value="F:transmembrane transporter activity"/>
    <property type="evidence" value="ECO:0007669"/>
    <property type="project" value="InterPro"/>
</dbReference>
<evidence type="ECO:0000313" key="10">
    <source>
        <dbReference type="Proteomes" id="UP000293719"/>
    </source>
</evidence>
<dbReference type="AlphaFoldDB" id="A0A4P6V5J7"/>
<feature type="transmembrane region" description="Helical" evidence="7">
    <location>
        <begin position="181"/>
        <end position="201"/>
    </location>
</feature>
<dbReference type="Proteomes" id="UP000293719">
    <property type="component" value="Chromosome"/>
</dbReference>
<feature type="transmembrane region" description="Helical" evidence="7">
    <location>
        <begin position="89"/>
        <end position="109"/>
    </location>
</feature>
<dbReference type="RefSeq" id="WP_131617748.1">
    <property type="nucleotide sequence ID" value="NZ_CP036532.1"/>
</dbReference>
<dbReference type="CDD" id="cd06173">
    <property type="entry name" value="MFS_MefA_like"/>
    <property type="match status" value="1"/>
</dbReference>
<accession>A0A4P6V5J7</accession>
<evidence type="ECO:0000256" key="6">
    <source>
        <dbReference type="ARBA" id="ARBA00023136"/>
    </source>
</evidence>
<proteinExistence type="predicted"/>
<dbReference type="GO" id="GO:0005886">
    <property type="term" value="C:plasma membrane"/>
    <property type="evidence" value="ECO:0007669"/>
    <property type="project" value="UniProtKB-SubCell"/>
</dbReference>
<dbReference type="SUPFAM" id="SSF103473">
    <property type="entry name" value="MFS general substrate transporter"/>
    <property type="match status" value="1"/>
</dbReference>